<dbReference type="Pfam" id="PF10926">
    <property type="entry name" value="DUF2800"/>
    <property type="match status" value="1"/>
</dbReference>
<dbReference type="InterPro" id="IPR021229">
    <property type="entry name" value="DUF2800"/>
</dbReference>
<accession>A0AA47I743</accession>
<sequence length="388" mass="43073">MAQHAILSASGAKKWLTCPPSARLELQFENKTSEAAEEGTLAHELGELTLRKELKFISTRKFNSEFKKIEAHELFTKDMPDYVDIYVNTCMEKVSEARAKTPDAVINLEQRLDYSEWVPEGFGTGDMVVIADGTIEIIDLKYGKGVPVSAIGNTQMRLYALGAISEFSFLYDIKNVKMTIIQPRLDSISTDEISAIDLLYWASEKLAPAAALAFKGEGDFCAGEHCSSGFCRANAVCKARADKNMELAIYEFQDSSTLSIDEIADIIGKCNELAKWAKDVQEYALEQAVSGIAYPGWKLVEGRSNRRYTDVDAISDILMDEFTQDKVYKPAEILGISAMEKSIGKKRFGELVGDYIEKPVGKPVLVVETDKREVFNKATADFEMVPNG</sequence>
<name>A0AA47I743_9CLOT</name>
<evidence type="ECO:0000313" key="2">
    <source>
        <dbReference type="Proteomes" id="UP001164733"/>
    </source>
</evidence>
<evidence type="ECO:0000313" key="1">
    <source>
        <dbReference type="EMBL" id="WAG61208.1"/>
    </source>
</evidence>
<dbReference type="RefSeq" id="WP_216122362.1">
    <property type="nucleotide sequence ID" value="NZ_CP086239.1"/>
</dbReference>
<proteinExistence type="predicted"/>
<gene>
    <name evidence="1" type="ORF">LL038_02865</name>
</gene>
<dbReference type="EMBL" id="CP086239">
    <property type="protein sequence ID" value="WAG61208.1"/>
    <property type="molecule type" value="Genomic_DNA"/>
</dbReference>
<protein>
    <submittedName>
        <fullName evidence="1">DUF2800 domain-containing protein</fullName>
    </submittedName>
</protein>
<reference evidence="1" key="1">
    <citation type="submission" date="2021-11" db="EMBL/GenBank/DDBJ databases">
        <title>Clostridia strains as spoilage organisms.</title>
        <authorList>
            <person name="Wambui J."/>
            <person name="Stevens M.J.A."/>
            <person name="Stephan R."/>
        </authorList>
    </citation>
    <scope>NUCLEOTIDE SEQUENCE</scope>
    <source>
        <strain evidence="1">CF009</strain>
    </source>
</reference>
<dbReference type="Proteomes" id="UP001164733">
    <property type="component" value="Chromosome"/>
</dbReference>
<organism evidence="1 2">
    <name type="scientific">Clostridium estertheticum</name>
    <dbReference type="NCBI Taxonomy" id="238834"/>
    <lineage>
        <taxon>Bacteria</taxon>
        <taxon>Bacillati</taxon>
        <taxon>Bacillota</taxon>
        <taxon>Clostridia</taxon>
        <taxon>Eubacteriales</taxon>
        <taxon>Clostridiaceae</taxon>
        <taxon>Clostridium</taxon>
    </lineage>
</organism>
<dbReference type="AlphaFoldDB" id="A0AA47I743"/>